<dbReference type="Pfam" id="PF09335">
    <property type="entry name" value="VTT_dom"/>
    <property type="match status" value="1"/>
</dbReference>
<proteinExistence type="inferred from homology"/>
<dbReference type="GO" id="GO:0005886">
    <property type="term" value="C:plasma membrane"/>
    <property type="evidence" value="ECO:0007669"/>
    <property type="project" value="TreeGrafter"/>
</dbReference>
<comment type="caution">
    <text evidence="4">The sequence shown here is derived from an EMBL/GenBank/DDBJ whole genome shotgun (WGS) entry which is preliminary data.</text>
</comment>
<feature type="transmembrane region" description="Helical" evidence="2">
    <location>
        <begin position="12"/>
        <end position="30"/>
    </location>
</feature>
<accession>A0A7V9Z946</accession>
<protein>
    <submittedName>
        <fullName evidence="4">Membrane protein DedA with SNARE-associated domain</fullName>
    </submittedName>
</protein>
<gene>
    <name evidence="4" type="ORF">HNR31_003142</name>
</gene>
<name>A0A7V9Z946_9BACL</name>
<dbReference type="RefSeq" id="WP_181557055.1">
    <property type="nucleotide sequence ID" value="NZ_JACDUT010000011.1"/>
</dbReference>
<evidence type="ECO:0000259" key="3">
    <source>
        <dbReference type="Pfam" id="PF09335"/>
    </source>
</evidence>
<evidence type="ECO:0000256" key="2">
    <source>
        <dbReference type="SAM" id="Phobius"/>
    </source>
</evidence>
<organism evidence="4 5">
    <name type="scientific">Thermaerobacillus caldiproteolyticus</name>
    <dbReference type="NCBI Taxonomy" id="247480"/>
    <lineage>
        <taxon>Bacteria</taxon>
        <taxon>Bacillati</taxon>
        <taxon>Bacillota</taxon>
        <taxon>Bacilli</taxon>
        <taxon>Bacillales</taxon>
        <taxon>Anoxybacillaceae</taxon>
        <taxon>Thermaerobacillus</taxon>
    </lineage>
</organism>
<dbReference type="PANTHER" id="PTHR42709:SF9">
    <property type="entry name" value="ALKALINE PHOSPHATASE LIKE PROTEIN"/>
    <property type="match status" value="1"/>
</dbReference>
<evidence type="ECO:0000313" key="4">
    <source>
        <dbReference type="EMBL" id="MBA2876347.1"/>
    </source>
</evidence>
<feature type="transmembrane region" description="Helical" evidence="2">
    <location>
        <begin position="167"/>
        <end position="187"/>
    </location>
</feature>
<sequence length="198" mass="22742">MDTNIIFSYIQSYGYLIIFLFLFFGIVGIPAPEESLLFFLGILIARQQLLWEYCFVVSWCGATIGMITAYGVGRFLGQPFIKRYGKYVGIKAEKWERANQLFQKYGKWVILFGYYVPGIRQISPYMSGVIQFPFGSFVLLASIGALLWVVPIMLVGMLLGQHVHVPLFYLPLIGIVFFLLFLLALWLKQLFSKKSFEN</sequence>
<dbReference type="EMBL" id="JACDUT010000011">
    <property type="protein sequence ID" value="MBA2876347.1"/>
    <property type="molecule type" value="Genomic_DNA"/>
</dbReference>
<keyword evidence="2" id="KW-0812">Transmembrane</keyword>
<feature type="transmembrane region" description="Helical" evidence="2">
    <location>
        <begin position="50"/>
        <end position="73"/>
    </location>
</feature>
<reference evidence="4 5" key="1">
    <citation type="submission" date="2020-07" db="EMBL/GenBank/DDBJ databases">
        <title>Genomic Encyclopedia of Type Strains, Phase IV (KMG-IV): sequencing the most valuable type-strain genomes for metagenomic binning, comparative biology and taxonomic classification.</title>
        <authorList>
            <person name="Goeker M."/>
        </authorList>
    </citation>
    <scope>NUCLEOTIDE SEQUENCE [LARGE SCALE GENOMIC DNA]</scope>
    <source>
        <strain evidence="4 5">DSM 15730</strain>
    </source>
</reference>
<evidence type="ECO:0000313" key="5">
    <source>
        <dbReference type="Proteomes" id="UP000523087"/>
    </source>
</evidence>
<feature type="transmembrane region" description="Helical" evidence="2">
    <location>
        <begin position="129"/>
        <end position="155"/>
    </location>
</feature>
<evidence type="ECO:0000256" key="1">
    <source>
        <dbReference type="ARBA" id="ARBA00010792"/>
    </source>
</evidence>
<keyword evidence="5" id="KW-1185">Reference proteome</keyword>
<keyword evidence="2" id="KW-0472">Membrane</keyword>
<feature type="domain" description="VTT" evidence="3">
    <location>
        <begin position="32"/>
        <end position="156"/>
    </location>
</feature>
<comment type="similarity">
    <text evidence="1">Belongs to the DedA family.</text>
</comment>
<keyword evidence="2" id="KW-1133">Transmembrane helix</keyword>
<dbReference type="InterPro" id="IPR032816">
    <property type="entry name" value="VTT_dom"/>
</dbReference>
<dbReference type="PANTHER" id="PTHR42709">
    <property type="entry name" value="ALKALINE PHOSPHATASE LIKE PROTEIN"/>
    <property type="match status" value="1"/>
</dbReference>
<dbReference type="InterPro" id="IPR051311">
    <property type="entry name" value="DedA_domain"/>
</dbReference>
<dbReference type="AlphaFoldDB" id="A0A7V9Z946"/>
<dbReference type="Proteomes" id="UP000523087">
    <property type="component" value="Unassembled WGS sequence"/>
</dbReference>